<gene>
    <name evidence="3" type="ORF">C3942_11690</name>
</gene>
<name>A0A2S5TF58_9GAMM</name>
<evidence type="ECO:0000256" key="2">
    <source>
        <dbReference type="SAM" id="Phobius"/>
    </source>
</evidence>
<protein>
    <recommendedName>
        <fullName evidence="5">DUF2834 domain-containing protein</fullName>
    </recommendedName>
</protein>
<feature type="transmembrane region" description="Helical" evidence="2">
    <location>
        <begin position="139"/>
        <end position="158"/>
    </location>
</feature>
<organism evidence="3 4">
    <name type="scientific">Solimonas fluminis</name>
    <dbReference type="NCBI Taxonomy" id="2086571"/>
    <lineage>
        <taxon>Bacteria</taxon>
        <taxon>Pseudomonadati</taxon>
        <taxon>Pseudomonadota</taxon>
        <taxon>Gammaproteobacteria</taxon>
        <taxon>Nevskiales</taxon>
        <taxon>Nevskiaceae</taxon>
        <taxon>Solimonas</taxon>
    </lineage>
</organism>
<evidence type="ECO:0000256" key="1">
    <source>
        <dbReference type="SAM" id="MobiDB-lite"/>
    </source>
</evidence>
<feature type="transmembrane region" description="Helical" evidence="2">
    <location>
        <begin position="67"/>
        <end position="83"/>
    </location>
</feature>
<evidence type="ECO:0000313" key="3">
    <source>
        <dbReference type="EMBL" id="PPE73468.1"/>
    </source>
</evidence>
<keyword evidence="2" id="KW-0472">Membrane</keyword>
<evidence type="ECO:0000313" key="4">
    <source>
        <dbReference type="Proteomes" id="UP000238220"/>
    </source>
</evidence>
<evidence type="ECO:0008006" key="5">
    <source>
        <dbReference type="Google" id="ProtNLM"/>
    </source>
</evidence>
<keyword evidence="2" id="KW-1133">Transmembrane helix</keyword>
<proteinExistence type="predicted"/>
<reference evidence="3 4" key="1">
    <citation type="submission" date="2018-02" db="EMBL/GenBank/DDBJ databases">
        <title>Genome sequencing of Solimonas sp. HR-BB.</title>
        <authorList>
            <person name="Lee Y."/>
            <person name="Jeon C.O."/>
        </authorList>
    </citation>
    <scope>NUCLEOTIDE SEQUENCE [LARGE SCALE GENOMIC DNA]</scope>
    <source>
        <strain evidence="3 4">HR-BB</strain>
    </source>
</reference>
<dbReference type="Pfam" id="PF11196">
    <property type="entry name" value="DUF2834"/>
    <property type="match status" value="1"/>
</dbReference>
<dbReference type="EMBL" id="PSNW01000006">
    <property type="protein sequence ID" value="PPE73468.1"/>
    <property type="molecule type" value="Genomic_DNA"/>
</dbReference>
<dbReference type="OrthoDB" id="2619901at2"/>
<sequence>MCCCERKWIGSSSGGNYGGKARLTRLREAGRRRGCKARYRTEQAPAAAGPDSGGEARRRLAMSIREWLYGLLALAATVIGWYYNLQYLQQPDPGWIDWIRQCLVNPATTSALADLSFTYAIVGIWIVAESRRLGMRRAWLFVPVTVFVSLALGLFLVLRERRLRQLPAAAIPG</sequence>
<keyword evidence="4" id="KW-1185">Reference proteome</keyword>
<accession>A0A2S5TF58</accession>
<dbReference type="InterPro" id="IPR021362">
    <property type="entry name" value="DUF2834"/>
</dbReference>
<feature type="transmembrane region" description="Helical" evidence="2">
    <location>
        <begin position="103"/>
        <end position="127"/>
    </location>
</feature>
<dbReference type="Proteomes" id="UP000238220">
    <property type="component" value="Unassembled WGS sequence"/>
</dbReference>
<feature type="region of interest" description="Disordered" evidence="1">
    <location>
        <begin position="34"/>
        <end position="54"/>
    </location>
</feature>
<keyword evidence="2" id="KW-0812">Transmembrane</keyword>
<comment type="caution">
    <text evidence="3">The sequence shown here is derived from an EMBL/GenBank/DDBJ whole genome shotgun (WGS) entry which is preliminary data.</text>
</comment>
<dbReference type="AlphaFoldDB" id="A0A2S5TF58"/>